<keyword evidence="2" id="KW-1185">Reference proteome</keyword>
<evidence type="ECO:0000313" key="2">
    <source>
        <dbReference type="Proteomes" id="UP000036458"/>
    </source>
</evidence>
<dbReference type="RefSeq" id="WP_048922235.1">
    <property type="nucleotide sequence ID" value="NZ_CP010777.1"/>
</dbReference>
<dbReference type="AlphaFoldDB" id="A0A0H4W9M5"/>
<reference evidence="1 2" key="1">
    <citation type="submission" date="2015-01" db="EMBL/GenBank/DDBJ databases">
        <title>Rufibacter sp./DG31D/ whole genome sequencing.</title>
        <authorList>
            <person name="Kim M.K."/>
            <person name="Srinivasan S."/>
            <person name="Lee J.-J."/>
        </authorList>
    </citation>
    <scope>NUCLEOTIDE SEQUENCE [LARGE SCALE GENOMIC DNA]</scope>
    <source>
        <strain evidence="1 2">DG31D</strain>
    </source>
</reference>
<dbReference type="OrthoDB" id="1449771at2"/>
<dbReference type="PATRIC" id="fig|1379910.4.peg.4007"/>
<gene>
    <name evidence="1" type="ORF">TH63_18375</name>
</gene>
<dbReference type="Proteomes" id="UP000036458">
    <property type="component" value="Chromosome"/>
</dbReference>
<accession>A0A0H4W9M5</accession>
<proteinExistence type="predicted"/>
<name>A0A0H4W9M5_9BACT</name>
<organism evidence="1 2">
    <name type="scientific">Rufibacter radiotolerans</name>
    <dbReference type="NCBI Taxonomy" id="1379910"/>
    <lineage>
        <taxon>Bacteria</taxon>
        <taxon>Pseudomonadati</taxon>
        <taxon>Bacteroidota</taxon>
        <taxon>Cytophagia</taxon>
        <taxon>Cytophagales</taxon>
        <taxon>Hymenobacteraceae</taxon>
        <taxon>Rufibacter</taxon>
    </lineage>
</organism>
<evidence type="ECO:0000313" key="1">
    <source>
        <dbReference type="EMBL" id="AKQ47161.1"/>
    </source>
</evidence>
<dbReference type="EMBL" id="CP010777">
    <property type="protein sequence ID" value="AKQ47161.1"/>
    <property type="molecule type" value="Genomic_DNA"/>
</dbReference>
<dbReference type="KEGG" id="ruf:TH63_18375"/>
<sequence>MKIIITILSLLSIWPLFSQEPMTYKLSVKERTSVKGEYKELELWRSRNQNLLIIKTQKKETLPLKGEDSLRVVEIMKRNAKKNQDELFSLLEKTAVYEVDTIQLQKGHPFLKTADRFFQNRKERKKQATESKGTRIVLDGTTYHITIADSEGGSYVFYSHSPTRESHPEIFELVSALHQTLATNQK</sequence>
<protein>
    <submittedName>
        <fullName evidence="1">Uncharacterized protein</fullName>
    </submittedName>
</protein>